<evidence type="ECO:0000313" key="2">
    <source>
        <dbReference type="WBParaSite" id="ACAC_0000559201-mRNA-1"/>
    </source>
</evidence>
<dbReference type="AlphaFoldDB" id="A0A0K0D697"/>
<reference evidence="2" key="2">
    <citation type="submission" date="2017-02" db="UniProtKB">
        <authorList>
            <consortium name="WormBaseParasite"/>
        </authorList>
    </citation>
    <scope>IDENTIFICATION</scope>
</reference>
<evidence type="ECO:0000313" key="1">
    <source>
        <dbReference type="Proteomes" id="UP000035642"/>
    </source>
</evidence>
<sequence>MNYDHDLYLQDTYTCIRVFDRRLACASKKDEVRRYRPSRVVETRPCHPFNVVYDTGEELFLRTCDSSGAGGIGVFVSTSLSMNIDSFEQLTT</sequence>
<name>A0A0K0D697_ANGCA</name>
<protein>
    <submittedName>
        <fullName evidence="2">DUF295 domain-containing protein</fullName>
    </submittedName>
</protein>
<proteinExistence type="predicted"/>
<dbReference type="WBParaSite" id="ACAC_0000559201-mRNA-1">
    <property type="protein sequence ID" value="ACAC_0000559201-mRNA-1"/>
    <property type="gene ID" value="ACAC_0000559201"/>
</dbReference>
<keyword evidence="1" id="KW-1185">Reference proteome</keyword>
<accession>A0A0K0D697</accession>
<reference evidence="1" key="1">
    <citation type="submission" date="2012-09" db="EMBL/GenBank/DDBJ databases">
        <authorList>
            <person name="Martin A.A."/>
        </authorList>
    </citation>
    <scope>NUCLEOTIDE SEQUENCE</scope>
</reference>
<dbReference type="Proteomes" id="UP000035642">
    <property type="component" value="Unassembled WGS sequence"/>
</dbReference>
<organism evidence="1 2">
    <name type="scientific">Angiostrongylus cantonensis</name>
    <name type="common">Rat lungworm</name>
    <dbReference type="NCBI Taxonomy" id="6313"/>
    <lineage>
        <taxon>Eukaryota</taxon>
        <taxon>Metazoa</taxon>
        <taxon>Ecdysozoa</taxon>
        <taxon>Nematoda</taxon>
        <taxon>Chromadorea</taxon>
        <taxon>Rhabditida</taxon>
        <taxon>Rhabditina</taxon>
        <taxon>Rhabditomorpha</taxon>
        <taxon>Strongyloidea</taxon>
        <taxon>Metastrongylidae</taxon>
        <taxon>Angiostrongylus</taxon>
    </lineage>
</organism>